<gene>
    <name evidence="3" type="ORF">FC72_GL001180</name>
</gene>
<evidence type="ECO:0000259" key="2">
    <source>
        <dbReference type="Pfam" id="PF13731"/>
    </source>
</evidence>
<dbReference type="RefSeq" id="WP_057767118.1">
    <property type="nucleotide sequence ID" value="NZ_AZDG01000024.1"/>
</dbReference>
<feature type="signal peptide" evidence="1">
    <location>
        <begin position="1"/>
        <end position="27"/>
    </location>
</feature>
<dbReference type="OrthoDB" id="2282798at2"/>
<evidence type="ECO:0000313" key="3">
    <source>
        <dbReference type="EMBL" id="KRK63707.1"/>
    </source>
</evidence>
<feature type="chain" id="PRO_5006405699" description="WxL domain-containing protein" evidence="1">
    <location>
        <begin position="28"/>
        <end position="203"/>
    </location>
</feature>
<keyword evidence="1" id="KW-0732">Signal</keyword>
<name>A0A0R1IY44_9LACO</name>
<comment type="caution">
    <text evidence="3">The sequence shown here is derived from an EMBL/GenBank/DDBJ whole genome shotgun (WGS) entry which is preliminary data.</text>
</comment>
<reference evidence="3 4" key="1">
    <citation type="journal article" date="2015" name="Genome Announc.">
        <title>Expanding the biotechnology potential of lactobacilli through comparative genomics of 213 strains and associated genera.</title>
        <authorList>
            <person name="Sun Z."/>
            <person name="Harris H.M."/>
            <person name="McCann A."/>
            <person name="Guo C."/>
            <person name="Argimon S."/>
            <person name="Zhang W."/>
            <person name="Yang X."/>
            <person name="Jeffery I.B."/>
            <person name="Cooney J.C."/>
            <person name="Kagawa T.F."/>
            <person name="Liu W."/>
            <person name="Song Y."/>
            <person name="Salvetti E."/>
            <person name="Wrobel A."/>
            <person name="Rasinkangas P."/>
            <person name="Parkhill J."/>
            <person name="Rea M.C."/>
            <person name="O'Sullivan O."/>
            <person name="Ritari J."/>
            <person name="Douillard F.P."/>
            <person name="Paul Ross R."/>
            <person name="Yang R."/>
            <person name="Briner A.E."/>
            <person name="Felis G.E."/>
            <person name="de Vos W.M."/>
            <person name="Barrangou R."/>
            <person name="Klaenhammer T.R."/>
            <person name="Caufield P.W."/>
            <person name="Cui Y."/>
            <person name="Zhang H."/>
            <person name="O'Toole P.W."/>
        </authorList>
    </citation>
    <scope>NUCLEOTIDE SEQUENCE [LARGE SCALE GENOMIC DNA]</scope>
    <source>
        <strain evidence="3 4">DSM 20183</strain>
    </source>
</reference>
<evidence type="ECO:0000313" key="4">
    <source>
        <dbReference type="Proteomes" id="UP000050929"/>
    </source>
</evidence>
<proteinExistence type="predicted"/>
<organism evidence="3 4">
    <name type="scientific">Companilactobacillus tucceti DSM 20183</name>
    <dbReference type="NCBI Taxonomy" id="1423811"/>
    <lineage>
        <taxon>Bacteria</taxon>
        <taxon>Bacillati</taxon>
        <taxon>Bacillota</taxon>
        <taxon>Bacilli</taxon>
        <taxon>Lactobacillales</taxon>
        <taxon>Lactobacillaceae</taxon>
        <taxon>Companilactobacillus</taxon>
    </lineage>
</organism>
<dbReference type="PATRIC" id="fig|1423811.3.peg.1198"/>
<sequence length="203" mass="20075">MIKFVKGIATLSALALALPASLLTVKAATTAPTPTTATSPSPISKTSSVALQQTGSLSLDSAPDISFGTQDLSVSKTTYTDSVFDDALHITNPGFPSGWSLTVADTGFTDTTSKAPLKGAALSLVAPSLTADDSTNESDPPVTKTPVAVSSAASVVADAPAGTGIGAYTGDYAAGAASLYVPAGNIGGSYSSTLTWTLSDAPA</sequence>
<dbReference type="Pfam" id="PF13731">
    <property type="entry name" value="WxL"/>
    <property type="match status" value="1"/>
</dbReference>
<dbReference type="AlphaFoldDB" id="A0A0R1IY44"/>
<dbReference type="EMBL" id="AZDG01000024">
    <property type="protein sequence ID" value="KRK63707.1"/>
    <property type="molecule type" value="Genomic_DNA"/>
</dbReference>
<protein>
    <recommendedName>
        <fullName evidence="2">WxL domain-containing protein</fullName>
    </recommendedName>
</protein>
<accession>A0A0R1IY44</accession>
<evidence type="ECO:0000256" key="1">
    <source>
        <dbReference type="SAM" id="SignalP"/>
    </source>
</evidence>
<keyword evidence="4" id="KW-1185">Reference proteome</keyword>
<dbReference type="Proteomes" id="UP000050929">
    <property type="component" value="Unassembled WGS sequence"/>
</dbReference>
<feature type="domain" description="WxL" evidence="2">
    <location>
        <begin position="28"/>
        <end position="202"/>
    </location>
</feature>
<dbReference type="STRING" id="1423811.FC72_GL001180"/>
<dbReference type="InterPro" id="IPR027994">
    <property type="entry name" value="WxL_dom"/>
</dbReference>